<dbReference type="InterPro" id="IPR050250">
    <property type="entry name" value="Macrolide_Exporter_MacB"/>
</dbReference>
<evidence type="ECO:0000256" key="2">
    <source>
        <dbReference type="SAM" id="Phobius"/>
    </source>
</evidence>
<dbReference type="AlphaFoldDB" id="A0A8H1LEL4"/>
<evidence type="ECO:0000313" key="4">
    <source>
        <dbReference type="Proteomes" id="UP000298111"/>
    </source>
</evidence>
<keyword evidence="2" id="KW-0472">Membrane</keyword>
<dbReference type="GO" id="GO:0005886">
    <property type="term" value="C:plasma membrane"/>
    <property type="evidence" value="ECO:0007669"/>
    <property type="project" value="TreeGrafter"/>
</dbReference>
<evidence type="ECO:0000313" key="3">
    <source>
        <dbReference type="EMBL" id="TGG83465.1"/>
    </source>
</evidence>
<sequence>MWARLRAAPGGTLAFGALVLVTAWLAAALPLAWDASSDAGLRAALERARPADRMLSATASAAPDTGGTGQLRTRVSPRTVERADTALRRAVRAPLRLADGEGAYGVHTATPAEAAGAGLPRPSPGLPPKATVTAQARLAESSRIVRGRLPRPKVTGPQGRQLLEAAVSTATARRMRLAPGDSFRLRGVPGAMTVRVTGVFTPRGSAGQTADSPFWHAEPTLLHPSLVTVPPTSPGGTKETYWHFTAVIHPEAASALLTLRDGAELYFHHPLDTSALAGRQAGAVRRQMAELSASGATARLRTAAGVGRLTFGTGLPETLAAYERESDAVQPLLLTAAVGLATTAGTVLLLSAAPAAERRRAELALLRVRGISLPGLAGRVLAETALVAVPAGAAGAAAALGASDGGRTSWALAAAGAVTVTAALALPLRAVVAHRRPVPPTARPDAPGRRSRRRTVAELTVCVLAAGAVAALRQGGAGDGDGAGAGAGAGAGGSGNGGGDLLPVLAPVLSALVAALLLMRCCPPLLRLLTRLAARRRGPVAFLGLARAARAPSAVPGPALWALLVAVTVASFGGMVLAGVADGRDAAALGAVGADARLATPGSADLPPGFARKAARAAGVEQVTAYRAHDGGDLAGVADAVTVALVDAPGYARLTRRNGQGTFPAAALAPGKDTTGPLPALMSPDLARKLGNGSRYTDLVLPGLQIPVRPALVRDATPAAQQGPFVVVSREAVARARPDTRGTALLAPNTLLANGHPDGTALRRLLAEAFPKADTTTLVTLRTTERARYADTALKSGAERLYRLAALSAAGYSALAVVLCLLHTAPERRALLTRLRTLGLTRRQGTGLLLLESLPLYALTAAAGAVTSLAAVPLLGPGIDLGALAGTPGTLPVRLTADTASLLLPPLALLVLASCGLLLQARLTGGTADLRTETQEL</sequence>
<evidence type="ECO:0000256" key="1">
    <source>
        <dbReference type="SAM" id="MobiDB-lite"/>
    </source>
</evidence>
<organism evidence="3 4">
    <name type="scientific">Streptomyces albus</name>
    <dbReference type="NCBI Taxonomy" id="1888"/>
    <lineage>
        <taxon>Bacteria</taxon>
        <taxon>Bacillati</taxon>
        <taxon>Actinomycetota</taxon>
        <taxon>Actinomycetes</taxon>
        <taxon>Kitasatosporales</taxon>
        <taxon>Streptomycetaceae</taxon>
        <taxon>Streptomyces</taxon>
    </lineage>
</organism>
<gene>
    <name evidence="3" type="ORF">D8771_15750</name>
</gene>
<reference evidence="3 4" key="1">
    <citation type="submission" date="2018-10" db="EMBL/GenBank/DDBJ databases">
        <title>Isolation of pseudouridimycin from Streptomyces albus DSM 40763.</title>
        <authorList>
            <person name="Rosenqvist P."/>
            <person name="Metsae-Ketelae M."/>
            <person name="Virta P."/>
        </authorList>
    </citation>
    <scope>NUCLEOTIDE SEQUENCE [LARGE SCALE GENOMIC DNA]</scope>
    <source>
        <strain evidence="3 4">DSM 40763</strain>
    </source>
</reference>
<dbReference type="RefSeq" id="WP_135567101.1">
    <property type="nucleotide sequence ID" value="NZ_CP103060.1"/>
</dbReference>
<dbReference type="PANTHER" id="PTHR30572">
    <property type="entry name" value="MEMBRANE COMPONENT OF TRANSPORTER-RELATED"/>
    <property type="match status" value="1"/>
</dbReference>
<feature type="transmembrane region" description="Helical" evidence="2">
    <location>
        <begin position="560"/>
        <end position="581"/>
    </location>
</feature>
<feature type="transmembrane region" description="Helical" evidence="2">
    <location>
        <begin position="455"/>
        <end position="472"/>
    </location>
</feature>
<dbReference type="Proteomes" id="UP000298111">
    <property type="component" value="Unassembled WGS sequence"/>
</dbReference>
<keyword evidence="2" id="KW-0812">Transmembrane</keyword>
<feature type="transmembrane region" description="Helical" evidence="2">
    <location>
        <begin position="902"/>
        <end position="921"/>
    </location>
</feature>
<keyword evidence="2" id="KW-1133">Transmembrane helix</keyword>
<protein>
    <recommendedName>
        <fullName evidence="5">ABC transporter permease</fullName>
    </recommendedName>
</protein>
<name>A0A8H1LEL4_9ACTN</name>
<accession>A0A8H1LEL4</accession>
<feature type="transmembrane region" description="Helical" evidence="2">
    <location>
        <begin position="332"/>
        <end position="355"/>
    </location>
</feature>
<dbReference type="GeneID" id="75183636"/>
<feature type="transmembrane region" description="Helical" evidence="2">
    <location>
        <begin position="376"/>
        <end position="398"/>
    </location>
</feature>
<dbReference type="EMBL" id="RCIY01000055">
    <property type="protein sequence ID" value="TGG83465.1"/>
    <property type="molecule type" value="Genomic_DNA"/>
</dbReference>
<proteinExistence type="predicted"/>
<feature type="transmembrane region" description="Helical" evidence="2">
    <location>
        <begin position="846"/>
        <end position="872"/>
    </location>
</feature>
<dbReference type="PANTHER" id="PTHR30572:SF4">
    <property type="entry name" value="ABC TRANSPORTER PERMEASE YTRF"/>
    <property type="match status" value="1"/>
</dbReference>
<feature type="region of interest" description="Disordered" evidence="1">
    <location>
        <begin position="58"/>
        <end position="78"/>
    </location>
</feature>
<evidence type="ECO:0008006" key="5">
    <source>
        <dbReference type="Google" id="ProtNLM"/>
    </source>
</evidence>
<feature type="transmembrane region" description="Helical" evidence="2">
    <location>
        <begin position="410"/>
        <end position="434"/>
    </location>
</feature>
<feature type="transmembrane region" description="Helical" evidence="2">
    <location>
        <begin position="504"/>
        <end position="526"/>
    </location>
</feature>
<comment type="caution">
    <text evidence="3">The sequence shown here is derived from an EMBL/GenBank/DDBJ whole genome shotgun (WGS) entry which is preliminary data.</text>
</comment>
<feature type="transmembrane region" description="Helical" evidence="2">
    <location>
        <begin position="801"/>
        <end position="825"/>
    </location>
</feature>
<dbReference type="GO" id="GO:0022857">
    <property type="term" value="F:transmembrane transporter activity"/>
    <property type="evidence" value="ECO:0007669"/>
    <property type="project" value="TreeGrafter"/>
</dbReference>